<keyword evidence="3" id="KW-1185">Reference proteome</keyword>
<feature type="signal peptide" evidence="1">
    <location>
        <begin position="1"/>
        <end position="38"/>
    </location>
</feature>
<sequence>MTCWHSSVAKNPARNTRTVSLLLLVCTASQMQFHSASSSSFSMYILKPETVGVASGQYCLDMNQGRMIFKKRVPTL</sequence>
<proteinExistence type="predicted"/>
<keyword evidence="1" id="KW-0732">Signal</keyword>
<protein>
    <recommendedName>
        <fullName evidence="4">Secreted protein</fullName>
    </recommendedName>
</protein>
<gene>
    <name evidence="2" type="ORF">COCSADRAFT_37087</name>
</gene>
<dbReference type="OrthoDB" id="10468759at2759"/>
<evidence type="ECO:0008006" key="4">
    <source>
        <dbReference type="Google" id="ProtNLM"/>
    </source>
</evidence>
<organism evidence="2 3">
    <name type="scientific">Cochliobolus sativus (strain ND90Pr / ATCC 201652)</name>
    <name type="common">Common root rot and spot blotch fungus</name>
    <name type="synonym">Bipolaris sorokiniana</name>
    <dbReference type="NCBI Taxonomy" id="665912"/>
    <lineage>
        <taxon>Eukaryota</taxon>
        <taxon>Fungi</taxon>
        <taxon>Dikarya</taxon>
        <taxon>Ascomycota</taxon>
        <taxon>Pezizomycotina</taxon>
        <taxon>Dothideomycetes</taxon>
        <taxon>Pleosporomycetidae</taxon>
        <taxon>Pleosporales</taxon>
        <taxon>Pleosporineae</taxon>
        <taxon>Pleosporaceae</taxon>
        <taxon>Bipolaris</taxon>
    </lineage>
</organism>
<dbReference type="EMBL" id="KB445643">
    <property type="protein sequence ID" value="EMD64506.1"/>
    <property type="molecule type" value="Genomic_DNA"/>
</dbReference>
<reference evidence="2 3" key="1">
    <citation type="journal article" date="2012" name="PLoS Pathog.">
        <title>Diverse lifestyles and strategies of plant pathogenesis encoded in the genomes of eighteen Dothideomycetes fungi.</title>
        <authorList>
            <person name="Ohm R.A."/>
            <person name="Feau N."/>
            <person name="Henrissat B."/>
            <person name="Schoch C.L."/>
            <person name="Horwitz B.A."/>
            <person name="Barry K.W."/>
            <person name="Condon B.J."/>
            <person name="Copeland A.C."/>
            <person name="Dhillon B."/>
            <person name="Glaser F."/>
            <person name="Hesse C.N."/>
            <person name="Kosti I."/>
            <person name="LaButti K."/>
            <person name="Lindquist E.A."/>
            <person name="Lucas S."/>
            <person name="Salamov A.A."/>
            <person name="Bradshaw R.E."/>
            <person name="Ciuffetti L."/>
            <person name="Hamelin R.C."/>
            <person name="Kema G.H.J."/>
            <person name="Lawrence C."/>
            <person name="Scott J.A."/>
            <person name="Spatafora J.W."/>
            <person name="Turgeon B.G."/>
            <person name="de Wit P.J.G.M."/>
            <person name="Zhong S."/>
            <person name="Goodwin S.B."/>
            <person name="Grigoriev I.V."/>
        </authorList>
    </citation>
    <scope>NUCLEOTIDE SEQUENCE [LARGE SCALE GENOMIC DNA]</scope>
    <source>
        <strain evidence="3">ND90Pr / ATCC 201652</strain>
    </source>
</reference>
<accession>M2T5J3</accession>
<dbReference type="HOGENOM" id="CLU_2704463_0_0_1"/>
<evidence type="ECO:0000256" key="1">
    <source>
        <dbReference type="SAM" id="SignalP"/>
    </source>
</evidence>
<dbReference type="RefSeq" id="XP_007699865.1">
    <property type="nucleotide sequence ID" value="XM_007701675.1"/>
</dbReference>
<feature type="chain" id="PRO_5004026254" description="Secreted protein" evidence="1">
    <location>
        <begin position="39"/>
        <end position="76"/>
    </location>
</feature>
<feature type="non-terminal residue" evidence="2">
    <location>
        <position position="76"/>
    </location>
</feature>
<reference evidence="3" key="2">
    <citation type="journal article" date="2013" name="PLoS Genet.">
        <title>Comparative genome structure, secondary metabolite, and effector coding capacity across Cochliobolus pathogens.</title>
        <authorList>
            <person name="Condon B.J."/>
            <person name="Leng Y."/>
            <person name="Wu D."/>
            <person name="Bushley K.E."/>
            <person name="Ohm R.A."/>
            <person name="Otillar R."/>
            <person name="Martin J."/>
            <person name="Schackwitz W."/>
            <person name="Grimwood J."/>
            <person name="MohdZainudin N."/>
            <person name="Xue C."/>
            <person name="Wang R."/>
            <person name="Manning V.A."/>
            <person name="Dhillon B."/>
            <person name="Tu Z.J."/>
            <person name="Steffenson B.J."/>
            <person name="Salamov A."/>
            <person name="Sun H."/>
            <person name="Lowry S."/>
            <person name="LaButti K."/>
            <person name="Han J."/>
            <person name="Copeland A."/>
            <person name="Lindquist E."/>
            <person name="Barry K."/>
            <person name="Schmutz J."/>
            <person name="Baker S.E."/>
            <person name="Ciuffetti L.M."/>
            <person name="Grigoriev I.V."/>
            <person name="Zhong S."/>
            <person name="Turgeon B.G."/>
        </authorList>
    </citation>
    <scope>NUCLEOTIDE SEQUENCE [LARGE SCALE GENOMIC DNA]</scope>
    <source>
        <strain evidence="3">ND90Pr / ATCC 201652</strain>
    </source>
</reference>
<evidence type="ECO:0000313" key="2">
    <source>
        <dbReference type="EMBL" id="EMD64506.1"/>
    </source>
</evidence>
<dbReference type="GeneID" id="19138893"/>
<evidence type="ECO:0000313" key="3">
    <source>
        <dbReference type="Proteomes" id="UP000016934"/>
    </source>
</evidence>
<name>M2T5J3_COCSN</name>
<dbReference type="Proteomes" id="UP000016934">
    <property type="component" value="Unassembled WGS sequence"/>
</dbReference>
<dbReference type="KEGG" id="bsc:COCSADRAFT_37087"/>
<dbReference type="AlphaFoldDB" id="M2T5J3"/>